<feature type="transmembrane region" description="Helical" evidence="1">
    <location>
        <begin position="48"/>
        <end position="74"/>
    </location>
</feature>
<accession>A0A926Z6L8</accession>
<keyword evidence="3" id="KW-1185">Reference proteome</keyword>
<dbReference type="Proteomes" id="UP000631421">
    <property type="component" value="Unassembled WGS sequence"/>
</dbReference>
<evidence type="ECO:0000256" key="1">
    <source>
        <dbReference type="SAM" id="Phobius"/>
    </source>
</evidence>
<evidence type="ECO:0000313" key="2">
    <source>
        <dbReference type="EMBL" id="MBD2150802.1"/>
    </source>
</evidence>
<protein>
    <submittedName>
        <fullName evidence="2">Uncharacterized protein</fullName>
    </submittedName>
</protein>
<keyword evidence="1" id="KW-0812">Transmembrane</keyword>
<keyword evidence="1" id="KW-0472">Membrane</keyword>
<reference evidence="2 3" key="1">
    <citation type="journal article" date="2015" name="ISME J.">
        <title>Draft Genome Sequence of Streptomyces incarnatus NRRL8089, which Produces the Nucleoside Antibiotic Sinefungin.</title>
        <authorList>
            <person name="Oshima K."/>
            <person name="Hattori M."/>
            <person name="Shimizu H."/>
            <person name="Fukuda K."/>
            <person name="Nemoto M."/>
            <person name="Inagaki K."/>
            <person name="Tamura T."/>
        </authorList>
    </citation>
    <scope>NUCLEOTIDE SEQUENCE [LARGE SCALE GENOMIC DNA]</scope>
    <source>
        <strain evidence="2 3">FACHB-1277</strain>
    </source>
</reference>
<keyword evidence="1" id="KW-1133">Transmembrane helix</keyword>
<name>A0A926Z6L8_9CYAN</name>
<dbReference type="AlphaFoldDB" id="A0A926Z6L8"/>
<comment type="caution">
    <text evidence="2">The sequence shown here is derived from an EMBL/GenBank/DDBJ whole genome shotgun (WGS) entry which is preliminary data.</text>
</comment>
<sequence>MAIVQGFFSTVQRVAAFNWNASDKELEAMIKSEQTRAFSAIGNFFGRLFGFIVTLGIGYGVALVVPVVGGGALANAVASKVIQEGGREVVQSFGAALLQTIGSVGNQALISSYINIRKFINGGKATEGGVDMSFSAQFERQLEGIKDQNWRAFSESASDEFVDTFWENGMIIAQEIDDAYVQAKAANEATKGKKRTVRLRPNKQIKEEMIITGAQIDVETETLSALNNYRLIANRDVGQIVGQPAEDYLTAKPLRRQLTIILKKGKKEPPWRIGSKNCKDVTVTIPDVVVGLSWRRIKDACKPYTWGKFRATANLDNGRQMAIYASNKSEAERVLKRFLTLSTAKPLSISVTEEVEKKNIALKKEPVQVFPAYATLLVRRTTTGEGRDFLDGSKLAEDLVRVDLWMDQEPKGVTFN</sequence>
<proteinExistence type="predicted"/>
<dbReference type="EMBL" id="JACJPY010000034">
    <property type="protein sequence ID" value="MBD2150802.1"/>
    <property type="molecule type" value="Genomic_DNA"/>
</dbReference>
<organism evidence="2 3">
    <name type="scientific">Pseudanabaena cinerea FACHB-1277</name>
    <dbReference type="NCBI Taxonomy" id="2949581"/>
    <lineage>
        <taxon>Bacteria</taxon>
        <taxon>Bacillati</taxon>
        <taxon>Cyanobacteriota</taxon>
        <taxon>Cyanophyceae</taxon>
        <taxon>Pseudanabaenales</taxon>
        <taxon>Pseudanabaenaceae</taxon>
        <taxon>Pseudanabaena</taxon>
        <taxon>Pseudanabaena cinerea</taxon>
    </lineage>
</organism>
<gene>
    <name evidence="2" type="ORF">H6F44_11820</name>
</gene>
<evidence type="ECO:0000313" key="3">
    <source>
        <dbReference type="Proteomes" id="UP000631421"/>
    </source>
</evidence>
<dbReference type="RefSeq" id="WP_190351166.1">
    <property type="nucleotide sequence ID" value="NZ_JACJPY010000034.1"/>
</dbReference>